<evidence type="ECO:0000313" key="13">
    <source>
        <dbReference type="EMBL" id="GCF93978.1"/>
    </source>
</evidence>
<evidence type="ECO:0000256" key="3">
    <source>
        <dbReference type="ARBA" id="ARBA00012439"/>
    </source>
</evidence>
<evidence type="ECO:0000256" key="2">
    <source>
        <dbReference type="ARBA" id="ARBA00006706"/>
    </source>
</evidence>
<evidence type="ECO:0000256" key="11">
    <source>
        <dbReference type="ARBA" id="ARBA00049399"/>
    </source>
</evidence>
<evidence type="ECO:0000256" key="4">
    <source>
        <dbReference type="ARBA" id="ARBA00015100"/>
    </source>
</evidence>
<keyword evidence="6" id="KW-0479">Metal-binding</keyword>
<evidence type="ECO:0000313" key="14">
    <source>
        <dbReference type="Proteomes" id="UP000290567"/>
    </source>
</evidence>
<dbReference type="GO" id="GO:0046872">
    <property type="term" value="F:metal ion binding"/>
    <property type="evidence" value="ECO:0007669"/>
    <property type="project" value="UniProtKB-KW"/>
</dbReference>
<dbReference type="Gene3D" id="1.10.600.10">
    <property type="entry name" value="Farnesyl Diphosphate Synthase"/>
    <property type="match status" value="1"/>
</dbReference>
<keyword evidence="7" id="KW-0460">Magnesium</keyword>
<name>A0A4P5PD85_9ENTE</name>
<dbReference type="PROSITE" id="PS00723">
    <property type="entry name" value="POLYPRENYL_SYNTHASE_1"/>
    <property type="match status" value="1"/>
</dbReference>
<comment type="caution">
    <text evidence="13">The sequence shown here is derived from an EMBL/GenBank/DDBJ whole genome shotgun (WGS) entry which is preliminary data.</text>
</comment>
<keyword evidence="5 12" id="KW-0808">Transferase</keyword>
<comment type="similarity">
    <text evidence="2 12">Belongs to the FPP/GGPP synthase family.</text>
</comment>
<dbReference type="SUPFAM" id="SSF48576">
    <property type="entry name" value="Terpenoid synthases"/>
    <property type="match status" value="1"/>
</dbReference>
<dbReference type="EC" id="2.5.1.10" evidence="3"/>
<dbReference type="SFLD" id="SFLDS00005">
    <property type="entry name" value="Isoprenoid_Synthase_Type_I"/>
    <property type="match status" value="1"/>
</dbReference>
<dbReference type="SFLD" id="SFLDG01017">
    <property type="entry name" value="Polyprenyl_Transferase_Like"/>
    <property type="match status" value="1"/>
</dbReference>
<comment type="cofactor">
    <cofactor evidence="1">
        <name>Mg(2+)</name>
        <dbReference type="ChEBI" id="CHEBI:18420"/>
    </cofactor>
</comment>
<evidence type="ECO:0000256" key="12">
    <source>
        <dbReference type="RuleBase" id="RU004466"/>
    </source>
</evidence>
<evidence type="ECO:0000256" key="9">
    <source>
        <dbReference type="ARBA" id="ARBA00032380"/>
    </source>
</evidence>
<dbReference type="InterPro" id="IPR008949">
    <property type="entry name" value="Isoprenoid_synthase_dom_sf"/>
</dbReference>
<dbReference type="GO" id="GO:0016114">
    <property type="term" value="P:terpenoid biosynthetic process"/>
    <property type="evidence" value="ECO:0007669"/>
    <property type="project" value="UniProtKB-ARBA"/>
</dbReference>
<dbReference type="RefSeq" id="WP_146622418.1">
    <property type="nucleotide sequence ID" value="NZ_BJCC01000014.1"/>
</dbReference>
<dbReference type="PROSITE" id="PS00444">
    <property type="entry name" value="POLYPRENYL_SYNTHASE_2"/>
    <property type="match status" value="1"/>
</dbReference>
<dbReference type="GO" id="GO:0004337">
    <property type="term" value="F:(2E,6E)-farnesyl diphosphate synthase activity"/>
    <property type="evidence" value="ECO:0007669"/>
    <property type="project" value="UniProtKB-EC"/>
</dbReference>
<evidence type="ECO:0000256" key="7">
    <source>
        <dbReference type="ARBA" id="ARBA00022842"/>
    </source>
</evidence>
<protein>
    <recommendedName>
        <fullName evidence="4">Farnesyl diphosphate synthase</fullName>
        <ecNumber evidence="3">2.5.1.10</ecNumber>
    </recommendedName>
    <alternativeName>
        <fullName evidence="10">(2E,6E)-farnesyl diphosphate synthase</fullName>
    </alternativeName>
    <alternativeName>
        <fullName evidence="9">Geranyltranstransferase</fullName>
    </alternativeName>
</protein>
<dbReference type="AlphaFoldDB" id="A0A4P5PD85"/>
<evidence type="ECO:0000256" key="6">
    <source>
        <dbReference type="ARBA" id="ARBA00022723"/>
    </source>
</evidence>
<evidence type="ECO:0000256" key="1">
    <source>
        <dbReference type="ARBA" id="ARBA00001946"/>
    </source>
</evidence>
<keyword evidence="8" id="KW-0414">Isoprene biosynthesis</keyword>
<sequence>MLKEFASKELPKVEKEMCDFINAHTTNKDLKEAMLYSLQAGGKRIRPLIVLSTAYSFCGQLGVNAYQTAAALEMIHTYSLIHDDLPAMDDDDLRRGKPTNHKVFGEALAILAGDGLFTSAFQSMTQMIMEPEEKLLLIQLLTKAAGTEGMVAGQAGDMAAEKTQVSLEVLKRIHREKTGALLTYAFVAGGILAQQTEYVLDQLQQLGAHMGLAFQIRDDLLDVVGTTEDLGKKVGQDARQEKSTYPRLLGVEGAKQALVKELSAAKKIINQLMEVDDFDAALLEDLVRMFTL</sequence>
<dbReference type="EMBL" id="BJCC01000014">
    <property type="protein sequence ID" value="GCF93978.1"/>
    <property type="molecule type" value="Genomic_DNA"/>
</dbReference>
<proteinExistence type="inferred from homology"/>
<evidence type="ECO:0000256" key="5">
    <source>
        <dbReference type="ARBA" id="ARBA00022679"/>
    </source>
</evidence>
<organism evidence="13 14">
    <name type="scientific">Enterococcus florum</name>
    <dbReference type="NCBI Taxonomy" id="2480627"/>
    <lineage>
        <taxon>Bacteria</taxon>
        <taxon>Bacillati</taxon>
        <taxon>Bacillota</taxon>
        <taxon>Bacilli</taxon>
        <taxon>Lactobacillales</taxon>
        <taxon>Enterococcaceae</taxon>
        <taxon>Enterococcus</taxon>
    </lineage>
</organism>
<comment type="catalytic activity">
    <reaction evidence="11">
        <text>isopentenyl diphosphate + (2E)-geranyl diphosphate = (2E,6E)-farnesyl diphosphate + diphosphate</text>
        <dbReference type="Rhea" id="RHEA:19361"/>
        <dbReference type="ChEBI" id="CHEBI:33019"/>
        <dbReference type="ChEBI" id="CHEBI:58057"/>
        <dbReference type="ChEBI" id="CHEBI:128769"/>
        <dbReference type="ChEBI" id="CHEBI:175763"/>
        <dbReference type="EC" id="2.5.1.10"/>
    </reaction>
</comment>
<dbReference type="CDD" id="cd00685">
    <property type="entry name" value="Trans_IPPS_HT"/>
    <property type="match status" value="1"/>
</dbReference>
<dbReference type="Proteomes" id="UP000290567">
    <property type="component" value="Unassembled WGS sequence"/>
</dbReference>
<evidence type="ECO:0000256" key="10">
    <source>
        <dbReference type="ARBA" id="ARBA00032873"/>
    </source>
</evidence>
<dbReference type="PANTHER" id="PTHR43281:SF1">
    <property type="entry name" value="FARNESYL DIPHOSPHATE SYNTHASE"/>
    <property type="match status" value="1"/>
</dbReference>
<dbReference type="NCBIfam" id="NF045485">
    <property type="entry name" value="FPPsyn"/>
    <property type="match status" value="1"/>
</dbReference>
<dbReference type="PANTHER" id="PTHR43281">
    <property type="entry name" value="FARNESYL DIPHOSPHATE SYNTHASE"/>
    <property type="match status" value="1"/>
</dbReference>
<dbReference type="OrthoDB" id="9805316at2"/>
<reference evidence="14" key="1">
    <citation type="submission" date="2019-02" db="EMBL/GenBank/DDBJ databases">
        <title>Draft genome sequence of Enterococcus sp. Gos25-1.</title>
        <authorList>
            <person name="Tanaka N."/>
            <person name="Shiwa Y."/>
            <person name="Fujita N."/>
        </authorList>
    </citation>
    <scope>NUCLEOTIDE SEQUENCE [LARGE SCALE GENOMIC DNA]</scope>
    <source>
        <strain evidence="14">Gos25-1</strain>
    </source>
</reference>
<gene>
    <name evidence="13" type="primary">ispA</name>
    <name evidence="13" type="ORF">NRIC_18690</name>
</gene>
<evidence type="ECO:0000256" key="8">
    <source>
        <dbReference type="ARBA" id="ARBA00023229"/>
    </source>
</evidence>
<dbReference type="GO" id="GO:0005737">
    <property type="term" value="C:cytoplasm"/>
    <property type="evidence" value="ECO:0007669"/>
    <property type="project" value="UniProtKB-ARBA"/>
</dbReference>
<dbReference type="Pfam" id="PF00348">
    <property type="entry name" value="polyprenyl_synt"/>
    <property type="match status" value="1"/>
</dbReference>
<dbReference type="InterPro" id="IPR053378">
    <property type="entry name" value="Prenyl_diphosphate_synthase"/>
</dbReference>
<dbReference type="InterPro" id="IPR033749">
    <property type="entry name" value="Polyprenyl_synt_CS"/>
</dbReference>
<dbReference type="InterPro" id="IPR000092">
    <property type="entry name" value="Polyprenyl_synt"/>
</dbReference>
<accession>A0A4P5PD85</accession>
<keyword evidence="14" id="KW-1185">Reference proteome</keyword>
<dbReference type="FunFam" id="1.10.600.10:FF:000001">
    <property type="entry name" value="Geranylgeranyl diphosphate synthase"/>
    <property type="match status" value="1"/>
</dbReference>